<gene>
    <name evidence="1" type="ORF">ERS013165_02100</name>
</gene>
<dbReference type="EMBL" id="CWOW01000009">
    <property type="protein sequence ID" value="CSA64391.1"/>
    <property type="molecule type" value="Genomic_DNA"/>
</dbReference>
<proteinExistence type="predicted"/>
<protein>
    <submittedName>
        <fullName evidence="1">Uncharacterized protein</fullName>
    </submittedName>
</protein>
<name>A0A655S9K6_VIBCL</name>
<evidence type="ECO:0000313" key="1">
    <source>
        <dbReference type="EMBL" id="CSA64391.1"/>
    </source>
</evidence>
<dbReference type="AlphaFoldDB" id="A0A655S9K6"/>
<sequence>MAALSAKRLVCSEMALMVVITALICVALVLRVSTEDDAWAM</sequence>
<accession>A0A655S9K6</accession>
<evidence type="ECO:0000313" key="2">
    <source>
        <dbReference type="Proteomes" id="UP000044806"/>
    </source>
</evidence>
<reference evidence="1 2" key="1">
    <citation type="submission" date="2015-07" db="EMBL/GenBank/DDBJ databases">
        <authorList>
            <consortium name="Pathogen Informatics"/>
        </authorList>
    </citation>
    <scope>NUCLEOTIDE SEQUENCE [LARGE SCALE GENOMIC DNA]</scope>
    <source>
        <strain evidence="1 2">A51</strain>
    </source>
</reference>
<dbReference type="Proteomes" id="UP000044806">
    <property type="component" value="Unassembled WGS sequence"/>
</dbReference>
<organism evidence="1 2">
    <name type="scientific">Vibrio cholerae</name>
    <dbReference type="NCBI Taxonomy" id="666"/>
    <lineage>
        <taxon>Bacteria</taxon>
        <taxon>Pseudomonadati</taxon>
        <taxon>Pseudomonadota</taxon>
        <taxon>Gammaproteobacteria</taxon>
        <taxon>Vibrionales</taxon>
        <taxon>Vibrionaceae</taxon>
        <taxon>Vibrio</taxon>
    </lineage>
</organism>